<keyword evidence="2" id="KW-0004">4Fe-4S</keyword>
<dbReference type="Pfam" id="PF13186">
    <property type="entry name" value="SPASM"/>
    <property type="match status" value="1"/>
</dbReference>
<organism evidence="8 9">
    <name type="scientific">Candidatus Merdibacter merdavium</name>
    <dbReference type="NCBI Taxonomy" id="2838692"/>
    <lineage>
        <taxon>Bacteria</taxon>
        <taxon>Bacillati</taxon>
        <taxon>Bacillota</taxon>
        <taxon>Erysipelotrichia</taxon>
        <taxon>Erysipelotrichales</taxon>
        <taxon>Erysipelotrichaceae</taxon>
        <taxon>Merdibacter</taxon>
    </lineage>
</organism>
<evidence type="ECO:0000256" key="1">
    <source>
        <dbReference type="ARBA" id="ARBA00001966"/>
    </source>
</evidence>
<evidence type="ECO:0000256" key="5">
    <source>
        <dbReference type="ARBA" id="ARBA00023004"/>
    </source>
</evidence>
<dbReference type="PROSITE" id="PS51918">
    <property type="entry name" value="RADICAL_SAM"/>
    <property type="match status" value="1"/>
</dbReference>
<keyword evidence="5" id="KW-0408">Iron</keyword>
<dbReference type="InterPro" id="IPR000385">
    <property type="entry name" value="MoaA_NifB_PqqE_Fe-S-bd_CS"/>
</dbReference>
<dbReference type="GO" id="GO:0046872">
    <property type="term" value="F:metal ion binding"/>
    <property type="evidence" value="ECO:0007669"/>
    <property type="project" value="UniProtKB-KW"/>
</dbReference>
<protein>
    <submittedName>
        <fullName evidence="8">Radical SAM protein</fullName>
    </submittedName>
</protein>
<dbReference type="InterPro" id="IPR058240">
    <property type="entry name" value="rSAM_sf"/>
</dbReference>
<evidence type="ECO:0000256" key="6">
    <source>
        <dbReference type="ARBA" id="ARBA00023014"/>
    </source>
</evidence>
<reference evidence="8" key="2">
    <citation type="submission" date="2021-04" db="EMBL/GenBank/DDBJ databases">
        <authorList>
            <person name="Gilroy R."/>
        </authorList>
    </citation>
    <scope>NUCLEOTIDE SEQUENCE</scope>
    <source>
        <strain evidence="8">CHK187-11901</strain>
    </source>
</reference>
<dbReference type="InterPro" id="IPR013785">
    <property type="entry name" value="Aldolase_TIM"/>
</dbReference>
<dbReference type="Gene3D" id="3.20.20.70">
    <property type="entry name" value="Aldolase class I"/>
    <property type="match status" value="1"/>
</dbReference>
<dbReference type="PANTHER" id="PTHR11228">
    <property type="entry name" value="RADICAL SAM DOMAIN PROTEIN"/>
    <property type="match status" value="1"/>
</dbReference>
<keyword evidence="4" id="KW-0479">Metal-binding</keyword>
<dbReference type="Pfam" id="PF04055">
    <property type="entry name" value="Radical_SAM"/>
    <property type="match status" value="1"/>
</dbReference>
<dbReference type="CDD" id="cd21122">
    <property type="entry name" value="SPASM_rSAM"/>
    <property type="match status" value="1"/>
</dbReference>
<dbReference type="PROSITE" id="PS01305">
    <property type="entry name" value="MOAA_NIFB_PQQE"/>
    <property type="match status" value="1"/>
</dbReference>
<feature type="domain" description="Radical SAM core" evidence="7">
    <location>
        <begin position="1"/>
        <end position="212"/>
    </location>
</feature>
<evidence type="ECO:0000256" key="3">
    <source>
        <dbReference type="ARBA" id="ARBA00022691"/>
    </source>
</evidence>
<evidence type="ECO:0000313" key="9">
    <source>
        <dbReference type="Proteomes" id="UP000823896"/>
    </source>
</evidence>
<dbReference type="AlphaFoldDB" id="A0A9D2NQT7"/>
<comment type="caution">
    <text evidence="8">The sequence shown here is derived from an EMBL/GenBank/DDBJ whole genome shotgun (WGS) entry which is preliminary data.</text>
</comment>
<dbReference type="EMBL" id="DWWM01000007">
    <property type="protein sequence ID" value="HJC35831.1"/>
    <property type="molecule type" value="Genomic_DNA"/>
</dbReference>
<evidence type="ECO:0000256" key="4">
    <source>
        <dbReference type="ARBA" id="ARBA00022723"/>
    </source>
</evidence>
<dbReference type="CDD" id="cd01335">
    <property type="entry name" value="Radical_SAM"/>
    <property type="match status" value="1"/>
</dbReference>
<comment type="cofactor">
    <cofactor evidence="1">
        <name>[4Fe-4S] cluster</name>
        <dbReference type="ChEBI" id="CHEBI:49883"/>
    </cofactor>
</comment>
<dbReference type="GO" id="GO:0003824">
    <property type="term" value="F:catalytic activity"/>
    <property type="evidence" value="ECO:0007669"/>
    <property type="project" value="InterPro"/>
</dbReference>
<dbReference type="InterPro" id="IPR050377">
    <property type="entry name" value="Radical_SAM_PqqE_MftC-like"/>
</dbReference>
<evidence type="ECO:0000256" key="2">
    <source>
        <dbReference type="ARBA" id="ARBA00022485"/>
    </source>
</evidence>
<sequence>MKLKRVYIEITNGCNLSCPFCIQRHEKLRLLDPGRFAYILKQVKLLTDYVYLHVLGEPLSHPHLEVLLACCEAEAMKVQLTTNGTLLKARQQLLLRYPPRQINVSVHAFPHAGCDLEEVLAVCDALSAHSYISLRLWCTHEGKMDETARALQQKILAHYHLEDVPPRGTLAPRRFLSVDETFAWPDLSCARIADTGTCRGLRDMAAILSDGRVVPCCLDAYGQAVLGNVFETPLIDILRSPQALAIRKGFQEGRLVHPLCQRCQYRTRFAGAR</sequence>
<accession>A0A9D2NQT7</accession>
<proteinExistence type="predicted"/>
<keyword evidence="6" id="KW-0411">Iron-sulfur</keyword>
<dbReference type="SUPFAM" id="SSF102114">
    <property type="entry name" value="Radical SAM enzymes"/>
    <property type="match status" value="1"/>
</dbReference>
<dbReference type="Proteomes" id="UP000823896">
    <property type="component" value="Unassembled WGS sequence"/>
</dbReference>
<gene>
    <name evidence="8" type="ORF">H9702_01720</name>
</gene>
<reference evidence="8" key="1">
    <citation type="journal article" date="2021" name="PeerJ">
        <title>Extensive microbial diversity within the chicken gut microbiome revealed by metagenomics and culture.</title>
        <authorList>
            <person name="Gilroy R."/>
            <person name="Ravi A."/>
            <person name="Getino M."/>
            <person name="Pursley I."/>
            <person name="Horton D.L."/>
            <person name="Alikhan N.F."/>
            <person name="Baker D."/>
            <person name="Gharbi K."/>
            <person name="Hall N."/>
            <person name="Watson M."/>
            <person name="Adriaenssens E.M."/>
            <person name="Foster-Nyarko E."/>
            <person name="Jarju S."/>
            <person name="Secka A."/>
            <person name="Antonio M."/>
            <person name="Oren A."/>
            <person name="Chaudhuri R.R."/>
            <person name="La Ragione R."/>
            <person name="Hildebrand F."/>
            <person name="Pallen M.J."/>
        </authorList>
    </citation>
    <scope>NUCLEOTIDE SEQUENCE</scope>
    <source>
        <strain evidence="8">CHK187-11901</strain>
    </source>
</reference>
<evidence type="ECO:0000313" key="8">
    <source>
        <dbReference type="EMBL" id="HJC35831.1"/>
    </source>
</evidence>
<evidence type="ECO:0000259" key="7">
    <source>
        <dbReference type="PROSITE" id="PS51918"/>
    </source>
</evidence>
<dbReference type="GO" id="GO:0051539">
    <property type="term" value="F:4 iron, 4 sulfur cluster binding"/>
    <property type="evidence" value="ECO:0007669"/>
    <property type="project" value="UniProtKB-KW"/>
</dbReference>
<name>A0A9D2NQT7_9FIRM</name>
<keyword evidence="3" id="KW-0949">S-adenosyl-L-methionine</keyword>
<dbReference type="PANTHER" id="PTHR11228:SF27">
    <property type="entry name" value="GLYCYL-RADICAL ENZYME ACTIVATING ENZYME MJ1227-RELATED"/>
    <property type="match status" value="1"/>
</dbReference>
<dbReference type="InterPro" id="IPR007197">
    <property type="entry name" value="rSAM"/>
</dbReference>
<dbReference type="InterPro" id="IPR023885">
    <property type="entry name" value="4Fe4S-binding_SPASM_dom"/>
</dbReference>
<dbReference type="SFLD" id="SFLDS00029">
    <property type="entry name" value="Radical_SAM"/>
    <property type="match status" value="1"/>
</dbReference>